<proteinExistence type="predicted"/>
<dbReference type="Gene3D" id="3.90.640.10">
    <property type="entry name" value="Actin, Chain A, domain 4"/>
    <property type="match status" value="1"/>
</dbReference>
<keyword evidence="4" id="KW-1185">Reference proteome</keyword>
<gene>
    <name evidence="3" type="ORF">IFM89_010936</name>
</gene>
<dbReference type="GO" id="GO:0005524">
    <property type="term" value="F:ATP binding"/>
    <property type="evidence" value="ECO:0007669"/>
    <property type="project" value="UniProtKB-KW"/>
</dbReference>
<comment type="caution">
    <text evidence="3">The sequence shown here is derived from an EMBL/GenBank/DDBJ whole genome shotgun (WGS) entry which is preliminary data.</text>
</comment>
<dbReference type="GO" id="GO:0140662">
    <property type="term" value="F:ATP-dependent protein folding chaperone"/>
    <property type="evidence" value="ECO:0007669"/>
    <property type="project" value="InterPro"/>
</dbReference>
<dbReference type="AlphaFoldDB" id="A0A835MDX0"/>
<dbReference type="Pfam" id="PF00012">
    <property type="entry name" value="HSP70"/>
    <property type="match status" value="3"/>
</dbReference>
<dbReference type="Gene3D" id="2.60.34.10">
    <property type="entry name" value="Substrate Binding Domain Of DNAk, Chain A, domain 1"/>
    <property type="match status" value="1"/>
</dbReference>
<evidence type="ECO:0000256" key="2">
    <source>
        <dbReference type="ARBA" id="ARBA00022840"/>
    </source>
</evidence>
<protein>
    <submittedName>
        <fullName evidence="3">Uncharacterized protein</fullName>
    </submittedName>
</protein>
<dbReference type="InterPro" id="IPR029047">
    <property type="entry name" value="HSP70_peptide-bd_sf"/>
</dbReference>
<organism evidence="3 4">
    <name type="scientific">Coptis chinensis</name>
    <dbReference type="NCBI Taxonomy" id="261450"/>
    <lineage>
        <taxon>Eukaryota</taxon>
        <taxon>Viridiplantae</taxon>
        <taxon>Streptophyta</taxon>
        <taxon>Embryophyta</taxon>
        <taxon>Tracheophyta</taxon>
        <taxon>Spermatophyta</taxon>
        <taxon>Magnoliopsida</taxon>
        <taxon>Ranunculales</taxon>
        <taxon>Ranunculaceae</taxon>
        <taxon>Coptidoideae</taxon>
        <taxon>Coptis</taxon>
    </lineage>
</organism>
<name>A0A835MDX0_9MAGN</name>
<dbReference type="OrthoDB" id="2401965at2759"/>
<accession>A0A835MDX0</accession>
<dbReference type="Gene3D" id="3.30.420.40">
    <property type="match status" value="2"/>
</dbReference>
<evidence type="ECO:0000313" key="4">
    <source>
        <dbReference type="Proteomes" id="UP000631114"/>
    </source>
</evidence>
<evidence type="ECO:0000256" key="1">
    <source>
        <dbReference type="ARBA" id="ARBA00022741"/>
    </source>
</evidence>
<dbReference type="PROSITE" id="PS00329">
    <property type="entry name" value="HSP70_2"/>
    <property type="match status" value="1"/>
</dbReference>
<keyword evidence="2" id="KW-0067">ATP-binding</keyword>
<keyword evidence="1" id="KW-0547">Nucleotide-binding</keyword>
<dbReference type="PANTHER" id="PTHR19375">
    <property type="entry name" value="HEAT SHOCK PROTEIN 70KDA"/>
    <property type="match status" value="1"/>
</dbReference>
<dbReference type="Proteomes" id="UP000631114">
    <property type="component" value="Unassembled WGS sequence"/>
</dbReference>
<dbReference type="InterPro" id="IPR018181">
    <property type="entry name" value="Heat_shock_70_CS"/>
</dbReference>
<dbReference type="EMBL" id="JADFTS010000002">
    <property type="protein sequence ID" value="KAF9620201.1"/>
    <property type="molecule type" value="Genomic_DNA"/>
</dbReference>
<reference evidence="3 4" key="1">
    <citation type="submission" date="2020-10" db="EMBL/GenBank/DDBJ databases">
        <title>The Coptis chinensis genome and diversification of protoberbering-type alkaloids.</title>
        <authorList>
            <person name="Wang B."/>
            <person name="Shu S."/>
            <person name="Song C."/>
            <person name="Liu Y."/>
        </authorList>
    </citation>
    <scope>NUCLEOTIDE SEQUENCE [LARGE SCALE GENOMIC DNA]</scope>
    <source>
        <strain evidence="3">HL-2020</strain>
        <tissue evidence="3">Leaf</tissue>
    </source>
</reference>
<sequence>MKMVPYKIVKAPNGDAWVEANGQQYSPSQIGAFVLTKMKETAEAYLGKSVSKARGGLIAVFDLGGGTFDVSILEISNGVFEVWLNQQMVILFLGGEDFDNTFLEYLVNEFKKAESIDLTKRQVGPPEAQKRSKFKTLVSNLIGRTRNPCRALERCRYYYQGGGILCGDVKELLLLDVTPLSLGLETRGGIFTKLINGNTTIPTKKSRKLICLPGSEREFFPDIEEDLNASNMDVIPSTTIIKQLATAIESAKSNSMKDLLASSRNSSPVKERAGLSFSAVKSLVLREKEDKSTSDFRDDDELLLLNQSLFDPERWVEGAGGVYVGRGKGNLKRVELLGLKMPRTS</sequence>
<dbReference type="InterPro" id="IPR043129">
    <property type="entry name" value="ATPase_NBD"/>
</dbReference>
<evidence type="ECO:0000313" key="3">
    <source>
        <dbReference type="EMBL" id="KAF9620201.1"/>
    </source>
</evidence>
<dbReference type="SUPFAM" id="SSF100920">
    <property type="entry name" value="Heat shock protein 70kD (HSP70), peptide-binding domain"/>
    <property type="match status" value="1"/>
</dbReference>
<dbReference type="InterPro" id="IPR013126">
    <property type="entry name" value="Hsp_70_fam"/>
</dbReference>
<dbReference type="SUPFAM" id="SSF53067">
    <property type="entry name" value="Actin-like ATPase domain"/>
    <property type="match status" value="2"/>
</dbReference>